<dbReference type="Proteomes" id="UP000318102">
    <property type="component" value="Unassembled WGS sequence"/>
</dbReference>
<comment type="caution">
    <text evidence="1">The sequence shown here is derived from an EMBL/GenBank/DDBJ whole genome shotgun (WGS) entry which is preliminary data.</text>
</comment>
<accession>A0A559IXB4</accession>
<protein>
    <submittedName>
        <fullName evidence="1">Uncharacterized protein</fullName>
    </submittedName>
</protein>
<sequence length="70" mass="7927">MDNVTSDYSNISEHVARYIDGPYGRIGIIVPDREATYDEWVDLHRTLAEIAVKSARRVKKPEVEEAAAHT</sequence>
<keyword evidence="2" id="KW-1185">Reference proteome</keyword>
<dbReference type="EMBL" id="VNJK01000001">
    <property type="protein sequence ID" value="TVX92274.1"/>
    <property type="molecule type" value="Genomic_DNA"/>
</dbReference>
<reference evidence="1 2" key="1">
    <citation type="submission" date="2019-07" db="EMBL/GenBank/DDBJ databases">
        <authorList>
            <person name="Kim J."/>
        </authorList>
    </citation>
    <scope>NUCLEOTIDE SEQUENCE [LARGE SCALE GENOMIC DNA]</scope>
    <source>
        <strain evidence="1 2">N4</strain>
    </source>
</reference>
<proteinExistence type="predicted"/>
<evidence type="ECO:0000313" key="1">
    <source>
        <dbReference type="EMBL" id="TVX92274.1"/>
    </source>
</evidence>
<evidence type="ECO:0000313" key="2">
    <source>
        <dbReference type="Proteomes" id="UP000318102"/>
    </source>
</evidence>
<dbReference type="AlphaFoldDB" id="A0A559IXB4"/>
<dbReference type="RefSeq" id="WP_144987577.1">
    <property type="nucleotide sequence ID" value="NZ_VNJK01000001.1"/>
</dbReference>
<gene>
    <name evidence="1" type="ORF">FPZ44_03865</name>
</gene>
<name>A0A559IXB4_9BACL</name>
<organism evidence="1 2">
    <name type="scientific">Paenibacillus agilis</name>
    <dbReference type="NCBI Taxonomy" id="3020863"/>
    <lineage>
        <taxon>Bacteria</taxon>
        <taxon>Bacillati</taxon>
        <taxon>Bacillota</taxon>
        <taxon>Bacilli</taxon>
        <taxon>Bacillales</taxon>
        <taxon>Paenibacillaceae</taxon>
        <taxon>Paenibacillus</taxon>
    </lineage>
</organism>